<organism evidence="1 2">
    <name type="scientific">Rubroshorea leprosula</name>
    <dbReference type="NCBI Taxonomy" id="152421"/>
    <lineage>
        <taxon>Eukaryota</taxon>
        <taxon>Viridiplantae</taxon>
        <taxon>Streptophyta</taxon>
        <taxon>Embryophyta</taxon>
        <taxon>Tracheophyta</taxon>
        <taxon>Spermatophyta</taxon>
        <taxon>Magnoliopsida</taxon>
        <taxon>eudicotyledons</taxon>
        <taxon>Gunneridae</taxon>
        <taxon>Pentapetalae</taxon>
        <taxon>rosids</taxon>
        <taxon>malvids</taxon>
        <taxon>Malvales</taxon>
        <taxon>Dipterocarpaceae</taxon>
        <taxon>Rubroshorea</taxon>
    </lineage>
</organism>
<protein>
    <recommendedName>
        <fullName evidence="3">Lipoprotein</fullName>
    </recommendedName>
</protein>
<comment type="caution">
    <text evidence="1">The sequence shown here is derived from an EMBL/GenBank/DDBJ whole genome shotgun (WGS) entry which is preliminary data.</text>
</comment>
<evidence type="ECO:0000313" key="2">
    <source>
        <dbReference type="Proteomes" id="UP001054252"/>
    </source>
</evidence>
<evidence type="ECO:0008006" key="3">
    <source>
        <dbReference type="Google" id="ProtNLM"/>
    </source>
</evidence>
<keyword evidence="2" id="KW-1185">Reference proteome</keyword>
<evidence type="ECO:0000313" key="1">
    <source>
        <dbReference type="EMBL" id="GKU91359.1"/>
    </source>
</evidence>
<reference evidence="1 2" key="1">
    <citation type="journal article" date="2021" name="Commun. Biol.">
        <title>The genome of Shorea leprosula (Dipterocarpaceae) highlights the ecological relevance of drought in aseasonal tropical rainforests.</title>
        <authorList>
            <person name="Ng K.K.S."/>
            <person name="Kobayashi M.J."/>
            <person name="Fawcett J.A."/>
            <person name="Hatakeyama M."/>
            <person name="Paape T."/>
            <person name="Ng C.H."/>
            <person name="Ang C.C."/>
            <person name="Tnah L.H."/>
            <person name="Lee C.T."/>
            <person name="Nishiyama T."/>
            <person name="Sese J."/>
            <person name="O'Brien M.J."/>
            <person name="Copetti D."/>
            <person name="Mohd Noor M.I."/>
            <person name="Ong R.C."/>
            <person name="Putra M."/>
            <person name="Sireger I.Z."/>
            <person name="Indrioko S."/>
            <person name="Kosugi Y."/>
            <person name="Izuno A."/>
            <person name="Isagi Y."/>
            <person name="Lee S.L."/>
            <person name="Shimizu K.K."/>
        </authorList>
    </citation>
    <scope>NUCLEOTIDE SEQUENCE [LARGE SCALE GENOMIC DNA]</scope>
    <source>
        <strain evidence="1">214</strain>
    </source>
</reference>
<accession>A0AAV5I1W7</accession>
<gene>
    <name evidence="1" type="ORF">SLEP1_g5245</name>
</gene>
<dbReference type="EMBL" id="BPVZ01000005">
    <property type="protein sequence ID" value="GKU91359.1"/>
    <property type="molecule type" value="Genomic_DNA"/>
</dbReference>
<sequence>MKLKNFLLYCLMVFDCQMKLEQKFTPAASSQSHEEISLTKHIQSLGKAGIFRFNLRNYIYCMLFQTI</sequence>
<proteinExistence type="predicted"/>
<name>A0AAV5I1W7_9ROSI</name>
<dbReference type="AlphaFoldDB" id="A0AAV5I1W7"/>
<dbReference type="Proteomes" id="UP001054252">
    <property type="component" value="Unassembled WGS sequence"/>
</dbReference>